<dbReference type="InterPro" id="IPR046700">
    <property type="entry name" value="DUF6570"/>
</dbReference>
<feature type="domain" description="DUF6570" evidence="2">
    <location>
        <begin position="19"/>
        <end position="110"/>
    </location>
</feature>
<accession>A0AAW0AUE1</accession>
<evidence type="ECO:0000313" key="3">
    <source>
        <dbReference type="EMBL" id="KAK7017118.1"/>
    </source>
</evidence>
<name>A0AAW0AUE1_9AGAR</name>
<protein>
    <recommendedName>
        <fullName evidence="2">DUF6570 domain-containing protein</fullName>
    </recommendedName>
</protein>
<organism evidence="3 4">
    <name type="scientific">Paramarasmius palmivorus</name>
    <dbReference type="NCBI Taxonomy" id="297713"/>
    <lineage>
        <taxon>Eukaryota</taxon>
        <taxon>Fungi</taxon>
        <taxon>Dikarya</taxon>
        <taxon>Basidiomycota</taxon>
        <taxon>Agaricomycotina</taxon>
        <taxon>Agaricomycetes</taxon>
        <taxon>Agaricomycetidae</taxon>
        <taxon>Agaricales</taxon>
        <taxon>Marasmiineae</taxon>
        <taxon>Marasmiaceae</taxon>
        <taxon>Paramarasmius</taxon>
    </lineage>
</organism>
<gene>
    <name evidence="3" type="ORF">VNI00_018659</name>
</gene>
<dbReference type="EMBL" id="JAYKXP010000257">
    <property type="protein sequence ID" value="KAK7017118.1"/>
    <property type="molecule type" value="Genomic_DNA"/>
</dbReference>
<dbReference type="Proteomes" id="UP001383192">
    <property type="component" value="Unassembled WGS sequence"/>
</dbReference>
<keyword evidence="4" id="KW-1185">Reference proteome</keyword>
<evidence type="ECO:0000313" key="4">
    <source>
        <dbReference type="Proteomes" id="UP001383192"/>
    </source>
</evidence>
<feature type="compositionally biased region" description="Polar residues" evidence="1">
    <location>
        <begin position="14"/>
        <end position="24"/>
    </location>
</feature>
<proteinExistence type="predicted"/>
<reference evidence="3 4" key="1">
    <citation type="submission" date="2024-01" db="EMBL/GenBank/DDBJ databases">
        <title>A draft genome for a cacao thread blight-causing isolate of Paramarasmius palmivorus.</title>
        <authorList>
            <person name="Baruah I.K."/>
            <person name="Bukari Y."/>
            <person name="Amoako-Attah I."/>
            <person name="Meinhardt L.W."/>
            <person name="Bailey B.A."/>
            <person name="Cohen S.P."/>
        </authorList>
    </citation>
    <scope>NUCLEOTIDE SEQUENCE [LARGE SCALE GENOMIC DNA]</scope>
    <source>
        <strain evidence="3 4">GH-12</strain>
    </source>
</reference>
<sequence>MSSQKEDTEEDTTGQHQNDESTLQRGLKGHVITYPQSPSDIVAELPPPIEEMCTYICAVFVGPRPPKKKWLLEKASPLYVRKEKVQKALHWLKTNNPLYKDLKINEANLQALPQNDILPVHIQHLLPKDAGEELTSRYDDDESAAFPDPSSLRPVPEREIPFEKVVIADANGAASAANLRRAALKHFEKGGAWIQVPHDPSPVVEFDDPELFPLIYPTLFPYGLGGCEDSRRISALSMKRHLKHFFNLADKRCEAYKTLVNERNIYAKLCERGSTLSKDPYNRHKKSTSTLVERLQITRTQGKCTSDE</sequence>
<evidence type="ECO:0000256" key="1">
    <source>
        <dbReference type="SAM" id="MobiDB-lite"/>
    </source>
</evidence>
<evidence type="ECO:0000259" key="2">
    <source>
        <dbReference type="Pfam" id="PF20209"/>
    </source>
</evidence>
<dbReference type="Pfam" id="PF20209">
    <property type="entry name" value="DUF6570"/>
    <property type="match status" value="1"/>
</dbReference>
<feature type="region of interest" description="Disordered" evidence="1">
    <location>
        <begin position="1"/>
        <end position="26"/>
    </location>
</feature>
<dbReference type="AlphaFoldDB" id="A0AAW0AUE1"/>
<comment type="caution">
    <text evidence="3">The sequence shown here is derived from an EMBL/GenBank/DDBJ whole genome shotgun (WGS) entry which is preliminary data.</text>
</comment>